<evidence type="ECO:0000256" key="4">
    <source>
        <dbReference type="PROSITE-ProRule" id="PRU00834"/>
    </source>
</evidence>
<sequence length="231" mass="25256">MSSKFFQQTVQQACRLRSHSVRRSSNALPSFTPSLRPVCTPLARSFHALHPRCSNRHSSPDSPQQSPPSQPAEAAAAAPVASEIDAKARMVIGFTCRSCDHRQHKYMSKKAYTTGVVIIKCDGCAVQHLIADHLGWFDSQTPPGTIEDILARLGDERQPVRRGSVASLGKTEDPSLLAGRFEKGDGAVQFRASASETTVRKAGDEVVMEARYFKAERVDGADVGMIEYVEK</sequence>
<dbReference type="PANTHER" id="PTHR20922:SF13">
    <property type="entry name" value="DNL-TYPE ZINC FINGER PROTEIN"/>
    <property type="match status" value="1"/>
</dbReference>
<dbReference type="InterPro" id="IPR007853">
    <property type="entry name" value="Znf_DNL-typ"/>
</dbReference>
<dbReference type="GO" id="GO:0030150">
    <property type="term" value="P:protein import into mitochondrial matrix"/>
    <property type="evidence" value="ECO:0007669"/>
    <property type="project" value="TreeGrafter"/>
</dbReference>
<evidence type="ECO:0000256" key="1">
    <source>
        <dbReference type="ARBA" id="ARBA00022723"/>
    </source>
</evidence>
<gene>
    <name evidence="7" type="ORF">HDU87_002625</name>
</gene>
<keyword evidence="8" id="KW-1185">Reference proteome</keyword>
<name>A0AAD5XUS0_9FUNG</name>
<evidence type="ECO:0000313" key="7">
    <source>
        <dbReference type="EMBL" id="KAJ3185059.1"/>
    </source>
</evidence>
<accession>A0AAD5XUS0</accession>
<keyword evidence="3" id="KW-0862">Zinc</keyword>
<dbReference type="Pfam" id="PF05180">
    <property type="entry name" value="zf-DNL"/>
    <property type="match status" value="1"/>
</dbReference>
<evidence type="ECO:0000313" key="8">
    <source>
        <dbReference type="Proteomes" id="UP001212152"/>
    </source>
</evidence>
<dbReference type="EMBL" id="JADGJQ010000002">
    <property type="protein sequence ID" value="KAJ3185059.1"/>
    <property type="molecule type" value="Genomic_DNA"/>
</dbReference>
<evidence type="ECO:0000259" key="6">
    <source>
        <dbReference type="PROSITE" id="PS51501"/>
    </source>
</evidence>
<feature type="region of interest" description="Disordered" evidence="5">
    <location>
        <begin position="51"/>
        <end position="80"/>
    </location>
</feature>
<reference evidence="7" key="1">
    <citation type="submission" date="2020-05" db="EMBL/GenBank/DDBJ databases">
        <title>Phylogenomic resolution of chytrid fungi.</title>
        <authorList>
            <person name="Stajich J.E."/>
            <person name="Amses K."/>
            <person name="Simmons R."/>
            <person name="Seto K."/>
            <person name="Myers J."/>
            <person name="Bonds A."/>
            <person name="Quandt C.A."/>
            <person name="Barry K."/>
            <person name="Liu P."/>
            <person name="Grigoriev I."/>
            <person name="Longcore J.E."/>
            <person name="James T.Y."/>
        </authorList>
    </citation>
    <scope>NUCLEOTIDE SEQUENCE</scope>
    <source>
        <strain evidence="7">JEL0379</strain>
    </source>
</reference>
<proteinExistence type="predicted"/>
<dbReference type="Proteomes" id="UP001212152">
    <property type="component" value="Unassembled WGS sequence"/>
</dbReference>
<evidence type="ECO:0000256" key="5">
    <source>
        <dbReference type="SAM" id="MobiDB-lite"/>
    </source>
</evidence>
<feature type="domain" description="DNL-type" evidence="6">
    <location>
        <begin position="85"/>
        <end position="185"/>
    </location>
</feature>
<evidence type="ECO:0000256" key="2">
    <source>
        <dbReference type="ARBA" id="ARBA00022771"/>
    </source>
</evidence>
<dbReference type="GO" id="GO:0051087">
    <property type="term" value="F:protein-folding chaperone binding"/>
    <property type="evidence" value="ECO:0007669"/>
    <property type="project" value="TreeGrafter"/>
</dbReference>
<comment type="caution">
    <text evidence="7">The sequence shown here is derived from an EMBL/GenBank/DDBJ whole genome shotgun (WGS) entry which is preliminary data.</text>
</comment>
<dbReference type="GO" id="GO:0050821">
    <property type="term" value="P:protein stabilization"/>
    <property type="evidence" value="ECO:0007669"/>
    <property type="project" value="TreeGrafter"/>
</dbReference>
<dbReference type="PANTHER" id="PTHR20922">
    <property type="entry name" value="DNL-TYPE ZINC FINGER PROTEIN"/>
    <property type="match status" value="1"/>
</dbReference>
<organism evidence="7 8">
    <name type="scientific">Geranomyces variabilis</name>
    <dbReference type="NCBI Taxonomy" id="109894"/>
    <lineage>
        <taxon>Eukaryota</taxon>
        <taxon>Fungi</taxon>
        <taxon>Fungi incertae sedis</taxon>
        <taxon>Chytridiomycota</taxon>
        <taxon>Chytridiomycota incertae sedis</taxon>
        <taxon>Chytridiomycetes</taxon>
        <taxon>Spizellomycetales</taxon>
        <taxon>Powellomycetaceae</taxon>
        <taxon>Geranomyces</taxon>
    </lineage>
</organism>
<dbReference type="AlphaFoldDB" id="A0AAD5XUS0"/>
<evidence type="ECO:0000256" key="3">
    <source>
        <dbReference type="ARBA" id="ARBA00022833"/>
    </source>
</evidence>
<dbReference type="GO" id="GO:0005739">
    <property type="term" value="C:mitochondrion"/>
    <property type="evidence" value="ECO:0007669"/>
    <property type="project" value="TreeGrafter"/>
</dbReference>
<keyword evidence="1" id="KW-0479">Metal-binding</keyword>
<dbReference type="GO" id="GO:0006457">
    <property type="term" value="P:protein folding"/>
    <property type="evidence" value="ECO:0007669"/>
    <property type="project" value="TreeGrafter"/>
</dbReference>
<feature type="compositionally biased region" description="Low complexity" evidence="5">
    <location>
        <begin position="71"/>
        <end position="80"/>
    </location>
</feature>
<dbReference type="InterPro" id="IPR024158">
    <property type="entry name" value="Mt_import_TIM15"/>
</dbReference>
<protein>
    <recommendedName>
        <fullName evidence="6">DNL-type domain-containing protein</fullName>
    </recommendedName>
</protein>
<dbReference type="PROSITE" id="PS51501">
    <property type="entry name" value="ZF_DNL"/>
    <property type="match status" value="1"/>
</dbReference>
<dbReference type="GO" id="GO:0008270">
    <property type="term" value="F:zinc ion binding"/>
    <property type="evidence" value="ECO:0007669"/>
    <property type="project" value="UniProtKB-KW"/>
</dbReference>
<keyword evidence="2 4" id="KW-0863">Zinc-finger</keyword>